<feature type="region of interest" description="Disordered" evidence="3">
    <location>
        <begin position="284"/>
        <end position="321"/>
    </location>
</feature>
<evidence type="ECO:0000256" key="3">
    <source>
        <dbReference type="SAM" id="MobiDB-lite"/>
    </source>
</evidence>
<sequence length="672" mass="75802">MSGPKAESILAAKKEGSKKKSKKNKLNNGLNPQSSMSHSSGMVLKDLDGEDEWPSGARDDELELEPGKPFMSYLSSPRLLSVVENVPIFKGKASAESKWETIKPSERTGTKGEKEDEEEEKEREDERPQIVETSSTNNVVAGGLQTAAEIRAKFASKKSAVTARRVAEDSPEEETIYRDAEGKKIDTKQMRAEEKRRQARELEKKMKKMEWGKGLVQRQDRKNDAEELNKIASQPFARSVFISHPRLLRVYMKFDHISFLFIYLNSTIDDKELNDELKGKQRWNDPAAGFLTKPSDSSSAKSTKPKYSGPPPPPNRYGIPPGFRWDGVDRSNGFEKKLFQTGNDQKRNKLMYMQHCVLTSVSFVSNVFLSYEQKHTIIQLTRCRTKQPRIFKTQLIMWIGFSVGRDGTAGCLWDMKEDVTNAHYSSGHTMRYKGASVWEKFSAGKRMEHFASKRKAGGALSKKTKVRGGAEEGRVATSPATNLRSRIVSIWRHATWKRVKAKRKETTGVALKSAAEGRRRAEIGWQWNDESRETDKDRLKLGLDRRRDESHERGCQIRPGRPFVVHRPITTSSYLQGLGAPWESSACNYWACGMVPTEGEEAEKRVRGARQGDASSMRATITLGDKQMCTILKRFLKRLYTQLKHVSASGGSIHLVVKLSKIFDVAGLADST</sequence>
<feature type="region of interest" description="Disordered" evidence="3">
    <location>
        <begin position="1"/>
        <end position="70"/>
    </location>
</feature>
<organism evidence="4 5">
    <name type="scientific">Puccinia sorghi</name>
    <dbReference type="NCBI Taxonomy" id="27349"/>
    <lineage>
        <taxon>Eukaryota</taxon>
        <taxon>Fungi</taxon>
        <taxon>Dikarya</taxon>
        <taxon>Basidiomycota</taxon>
        <taxon>Pucciniomycotina</taxon>
        <taxon>Pucciniomycetes</taxon>
        <taxon>Pucciniales</taxon>
        <taxon>Pucciniaceae</taxon>
        <taxon>Puccinia</taxon>
    </lineage>
</organism>
<dbReference type="VEuPathDB" id="FungiDB:VP01_925g3"/>
<reference evidence="4 5" key="1">
    <citation type="submission" date="2015-08" db="EMBL/GenBank/DDBJ databases">
        <title>Next Generation Sequencing and Analysis of the Genome of Puccinia sorghi L Schw, the Causal Agent of Maize Common Rust.</title>
        <authorList>
            <person name="Rochi L."/>
            <person name="Burguener G."/>
            <person name="Darino M."/>
            <person name="Turjanski A."/>
            <person name="Kreff E."/>
            <person name="Dieguez M.J."/>
            <person name="Sacco F."/>
        </authorList>
    </citation>
    <scope>NUCLEOTIDE SEQUENCE [LARGE SCALE GENOMIC DNA]</scope>
    <source>
        <strain evidence="4 5">RO10H11247</strain>
    </source>
</reference>
<dbReference type="InterPro" id="IPR051112">
    <property type="entry name" value="CWC26_splicing_factor"/>
</dbReference>
<feature type="compositionally biased region" description="Basic residues" evidence="3">
    <location>
        <begin position="16"/>
        <end position="25"/>
    </location>
</feature>
<dbReference type="InterPro" id="IPR018609">
    <property type="entry name" value="Bud13"/>
</dbReference>
<feature type="coiled-coil region" evidence="2">
    <location>
        <begin position="185"/>
        <end position="212"/>
    </location>
</feature>
<evidence type="ECO:0008006" key="6">
    <source>
        <dbReference type="Google" id="ProtNLM"/>
    </source>
</evidence>
<dbReference type="GO" id="GO:0000398">
    <property type="term" value="P:mRNA splicing, via spliceosome"/>
    <property type="evidence" value="ECO:0007669"/>
    <property type="project" value="TreeGrafter"/>
</dbReference>
<evidence type="ECO:0000256" key="1">
    <source>
        <dbReference type="ARBA" id="ARBA00011069"/>
    </source>
</evidence>
<feature type="compositionally biased region" description="Basic and acidic residues" evidence="3">
    <location>
        <begin position="93"/>
        <end position="114"/>
    </location>
</feature>
<name>A0A0L6U998_9BASI</name>
<evidence type="ECO:0000313" key="5">
    <source>
        <dbReference type="Proteomes" id="UP000037035"/>
    </source>
</evidence>
<dbReference type="Pfam" id="PF09736">
    <property type="entry name" value="Bud13"/>
    <property type="match status" value="2"/>
</dbReference>
<accession>A0A0L6U998</accession>
<keyword evidence="2" id="KW-0175">Coiled coil</keyword>
<protein>
    <recommendedName>
        <fullName evidence="6">Pre-mRNA-splicing factor CWC26</fullName>
    </recommendedName>
</protein>
<dbReference type="GO" id="GO:0070274">
    <property type="term" value="C:RES complex"/>
    <property type="evidence" value="ECO:0007669"/>
    <property type="project" value="TreeGrafter"/>
</dbReference>
<gene>
    <name evidence="4" type="ORF">VP01_925g3</name>
</gene>
<dbReference type="GO" id="GO:0005684">
    <property type="term" value="C:U2-type spliceosomal complex"/>
    <property type="evidence" value="ECO:0007669"/>
    <property type="project" value="TreeGrafter"/>
</dbReference>
<dbReference type="STRING" id="27349.A0A0L6U998"/>
<dbReference type="PANTHER" id="PTHR31809">
    <property type="entry name" value="BUD13 HOMOLOG"/>
    <property type="match status" value="1"/>
</dbReference>
<comment type="similarity">
    <text evidence="1">Belongs to the CWC26 family.</text>
</comment>
<feature type="region of interest" description="Disordered" evidence="3">
    <location>
        <begin position="93"/>
        <end position="140"/>
    </location>
</feature>
<dbReference type="AlphaFoldDB" id="A0A0L6U998"/>
<comment type="caution">
    <text evidence="4">The sequence shown here is derived from an EMBL/GenBank/DDBJ whole genome shotgun (WGS) entry which is preliminary data.</text>
</comment>
<dbReference type="GO" id="GO:0003723">
    <property type="term" value="F:RNA binding"/>
    <property type="evidence" value="ECO:0007669"/>
    <property type="project" value="TreeGrafter"/>
</dbReference>
<feature type="compositionally biased region" description="Basic residues" evidence="3">
    <location>
        <begin position="453"/>
        <end position="466"/>
    </location>
</feature>
<dbReference type="EMBL" id="LAVV01014893">
    <property type="protein sequence ID" value="KNZ44340.1"/>
    <property type="molecule type" value="Genomic_DNA"/>
</dbReference>
<dbReference type="OrthoDB" id="6022at2759"/>
<evidence type="ECO:0000313" key="4">
    <source>
        <dbReference type="EMBL" id="KNZ44340.1"/>
    </source>
</evidence>
<proteinExistence type="inferred from homology"/>
<keyword evidence="5" id="KW-1185">Reference proteome</keyword>
<dbReference type="PANTHER" id="PTHR31809:SF0">
    <property type="entry name" value="BUD13 HOMOLOG"/>
    <property type="match status" value="1"/>
</dbReference>
<evidence type="ECO:0000256" key="2">
    <source>
        <dbReference type="SAM" id="Coils"/>
    </source>
</evidence>
<dbReference type="Proteomes" id="UP000037035">
    <property type="component" value="Unassembled WGS sequence"/>
</dbReference>
<feature type="region of interest" description="Disordered" evidence="3">
    <location>
        <begin position="453"/>
        <end position="477"/>
    </location>
</feature>